<evidence type="ECO:0000313" key="3">
    <source>
        <dbReference type="Proteomes" id="UP001313282"/>
    </source>
</evidence>
<gene>
    <name evidence="2" type="ORF">TWF718_004039</name>
</gene>
<feature type="compositionally biased region" description="Basic and acidic residues" evidence="1">
    <location>
        <begin position="1"/>
        <end position="38"/>
    </location>
</feature>
<comment type="caution">
    <text evidence="2">The sequence shown here is derived from an EMBL/GenBank/DDBJ whole genome shotgun (WGS) entry which is preliminary data.</text>
</comment>
<reference evidence="2 3" key="1">
    <citation type="submission" date="2019-10" db="EMBL/GenBank/DDBJ databases">
        <authorList>
            <person name="Palmer J.M."/>
        </authorList>
    </citation>
    <scope>NUCLEOTIDE SEQUENCE [LARGE SCALE GENOMIC DNA]</scope>
    <source>
        <strain evidence="2 3">TWF718</strain>
    </source>
</reference>
<proteinExistence type="predicted"/>
<keyword evidence="3" id="KW-1185">Reference proteome</keyword>
<feature type="region of interest" description="Disordered" evidence="1">
    <location>
        <begin position="131"/>
        <end position="159"/>
    </location>
</feature>
<name>A0AAN8N1W5_9PEZI</name>
<protein>
    <submittedName>
        <fullName evidence="2">Uncharacterized protein</fullName>
    </submittedName>
</protein>
<dbReference type="AlphaFoldDB" id="A0AAN8N1W5"/>
<accession>A0AAN8N1W5</accession>
<dbReference type="EMBL" id="JAVHNR010000002">
    <property type="protein sequence ID" value="KAK6350857.1"/>
    <property type="molecule type" value="Genomic_DNA"/>
</dbReference>
<organism evidence="2 3">
    <name type="scientific">Orbilia javanica</name>
    <dbReference type="NCBI Taxonomy" id="47235"/>
    <lineage>
        <taxon>Eukaryota</taxon>
        <taxon>Fungi</taxon>
        <taxon>Dikarya</taxon>
        <taxon>Ascomycota</taxon>
        <taxon>Pezizomycotina</taxon>
        <taxon>Orbiliomycetes</taxon>
        <taxon>Orbiliales</taxon>
        <taxon>Orbiliaceae</taxon>
        <taxon>Orbilia</taxon>
    </lineage>
</organism>
<feature type="region of interest" description="Disordered" evidence="1">
    <location>
        <begin position="1"/>
        <end position="46"/>
    </location>
</feature>
<evidence type="ECO:0000313" key="2">
    <source>
        <dbReference type="EMBL" id="KAK6350857.1"/>
    </source>
</evidence>
<dbReference type="Proteomes" id="UP001313282">
    <property type="component" value="Unassembled WGS sequence"/>
</dbReference>
<feature type="compositionally biased region" description="Basic and acidic residues" evidence="1">
    <location>
        <begin position="131"/>
        <end position="151"/>
    </location>
</feature>
<sequence>MTGGEEGRSKAFKVEGFEGKEGQKSQAQDRENRNESNRQGENAQKKPNLLFKQAKVRFVLSVSTCEAFAANEDFFSLVALTALAALVEAILKWSEVAAIRSGNKCRIPNTNATGQQAVRFVRQVEEEEEVIKEGELDSKQASEAKHSEAKQGKQGTASY</sequence>
<evidence type="ECO:0000256" key="1">
    <source>
        <dbReference type="SAM" id="MobiDB-lite"/>
    </source>
</evidence>